<dbReference type="EMBL" id="VHLG01000003">
    <property type="protein sequence ID" value="TPW31713.1"/>
    <property type="molecule type" value="Genomic_DNA"/>
</dbReference>
<sequence length="304" mass="33902">MAPIGHSVTPSTAGKALSEAARRAALMPDCLTEARRIANTVIAGWHGRKRRGTGEQFWQFRPYAQGESYTRIDWRRSARDDHAYVRDMEWEAAHTIWLHADLSPSMLFRSTLSPVSKEERALVLMLALAELLLRSGERIGAPGLMTPVANRNGAERLAHALSLTSAPPQSLPETAMIRDHADMVIFGDFLDQPDALIARIAPLAERGIRGHLMEIADPAEESFPYRGRTEFRDPETGSRLTLGRAESLRDDYLRFYQQRRQFLAAEARRLGWSFATHHTDRPASEALSALHVQLSGETAAGGRN</sequence>
<evidence type="ECO:0000313" key="2">
    <source>
        <dbReference type="EMBL" id="TPW31713.1"/>
    </source>
</evidence>
<protein>
    <submittedName>
        <fullName evidence="2">DUF58 domain-containing protein</fullName>
    </submittedName>
</protein>
<organism evidence="2 3">
    <name type="scientific">Martelella alba</name>
    <dbReference type="NCBI Taxonomy" id="2590451"/>
    <lineage>
        <taxon>Bacteria</taxon>
        <taxon>Pseudomonadati</taxon>
        <taxon>Pseudomonadota</taxon>
        <taxon>Alphaproteobacteria</taxon>
        <taxon>Hyphomicrobiales</taxon>
        <taxon>Aurantimonadaceae</taxon>
        <taxon>Martelella</taxon>
    </lineage>
</organism>
<evidence type="ECO:0000259" key="1">
    <source>
        <dbReference type="Pfam" id="PF01882"/>
    </source>
</evidence>
<comment type="caution">
    <text evidence="2">The sequence shown here is derived from an EMBL/GenBank/DDBJ whole genome shotgun (WGS) entry which is preliminary data.</text>
</comment>
<keyword evidence="3" id="KW-1185">Reference proteome</keyword>
<proteinExistence type="predicted"/>
<dbReference type="OrthoDB" id="9794556at2"/>
<dbReference type="PANTHER" id="PTHR33608">
    <property type="entry name" value="BLL2464 PROTEIN"/>
    <property type="match status" value="1"/>
</dbReference>
<dbReference type="PANTHER" id="PTHR33608:SF6">
    <property type="entry name" value="BLL2464 PROTEIN"/>
    <property type="match status" value="1"/>
</dbReference>
<gene>
    <name evidence="2" type="ORF">FJU08_08185</name>
</gene>
<accession>A0A506UBF6</accession>
<evidence type="ECO:0000313" key="3">
    <source>
        <dbReference type="Proteomes" id="UP000318801"/>
    </source>
</evidence>
<feature type="domain" description="DUF58" evidence="1">
    <location>
        <begin position="60"/>
        <end position="260"/>
    </location>
</feature>
<name>A0A506UBF6_9HYPH</name>
<dbReference type="Pfam" id="PF01882">
    <property type="entry name" value="DUF58"/>
    <property type="match status" value="1"/>
</dbReference>
<reference evidence="2 3" key="1">
    <citation type="submission" date="2019-06" db="EMBL/GenBank/DDBJ databases">
        <authorList>
            <person name="Li M."/>
        </authorList>
    </citation>
    <scope>NUCLEOTIDE SEQUENCE [LARGE SCALE GENOMIC DNA]</scope>
    <source>
        <strain evidence="2 3">BGMRC2036</strain>
    </source>
</reference>
<dbReference type="InterPro" id="IPR002881">
    <property type="entry name" value="DUF58"/>
</dbReference>
<dbReference type="Proteomes" id="UP000318801">
    <property type="component" value="Unassembled WGS sequence"/>
</dbReference>
<dbReference type="RefSeq" id="WP_141148483.1">
    <property type="nucleotide sequence ID" value="NZ_VHLG01000003.1"/>
</dbReference>
<dbReference type="AlphaFoldDB" id="A0A506UBF6"/>